<evidence type="ECO:0000313" key="2">
    <source>
        <dbReference type="EMBL" id="KAE8695431.1"/>
    </source>
</evidence>
<accession>A0A6A2ZTW6</accession>
<dbReference type="Gene3D" id="3.30.2350.20">
    <property type="entry name" value="TruD, catalytic domain"/>
    <property type="match status" value="1"/>
</dbReference>
<dbReference type="SUPFAM" id="SSF55120">
    <property type="entry name" value="Pseudouridine synthase"/>
    <property type="match status" value="1"/>
</dbReference>
<dbReference type="GO" id="GO:0001522">
    <property type="term" value="P:pseudouridine synthesis"/>
    <property type="evidence" value="ECO:0007669"/>
    <property type="project" value="InterPro"/>
</dbReference>
<protein>
    <submittedName>
        <fullName evidence="2">Uncharacterized protein</fullName>
    </submittedName>
</protein>
<feature type="region of interest" description="Disordered" evidence="1">
    <location>
        <begin position="48"/>
        <end position="68"/>
    </location>
</feature>
<dbReference type="PANTHER" id="PTHR13326:SF21">
    <property type="entry name" value="PSEUDOURIDYLATE SYNTHASE PUS7L"/>
    <property type="match status" value="1"/>
</dbReference>
<organism evidence="2 3">
    <name type="scientific">Hibiscus syriacus</name>
    <name type="common">Rose of Sharon</name>
    <dbReference type="NCBI Taxonomy" id="106335"/>
    <lineage>
        <taxon>Eukaryota</taxon>
        <taxon>Viridiplantae</taxon>
        <taxon>Streptophyta</taxon>
        <taxon>Embryophyta</taxon>
        <taxon>Tracheophyta</taxon>
        <taxon>Spermatophyta</taxon>
        <taxon>Magnoliopsida</taxon>
        <taxon>eudicotyledons</taxon>
        <taxon>Gunneridae</taxon>
        <taxon>Pentapetalae</taxon>
        <taxon>rosids</taxon>
        <taxon>malvids</taxon>
        <taxon>Malvales</taxon>
        <taxon>Malvaceae</taxon>
        <taxon>Malvoideae</taxon>
        <taxon>Hibiscus</taxon>
    </lineage>
</organism>
<dbReference type="PANTHER" id="PTHR13326">
    <property type="entry name" value="TRNA PSEUDOURIDINE SYNTHASE D"/>
    <property type="match status" value="1"/>
</dbReference>
<name>A0A6A2ZTW6_HIBSY</name>
<dbReference type="GO" id="GO:0009982">
    <property type="term" value="F:pseudouridine synthase activity"/>
    <property type="evidence" value="ECO:0007669"/>
    <property type="project" value="InterPro"/>
</dbReference>
<dbReference type="InterPro" id="IPR020103">
    <property type="entry name" value="PsdUridine_synth_cat_dom_sf"/>
</dbReference>
<dbReference type="AlphaFoldDB" id="A0A6A2ZTW6"/>
<proteinExistence type="predicted"/>
<dbReference type="GO" id="GO:0005634">
    <property type="term" value="C:nucleus"/>
    <property type="evidence" value="ECO:0007669"/>
    <property type="project" value="TreeGrafter"/>
</dbReference>
<gene>
    <name evidence="2" type="ORF">F3Y22_tig00110713pilonHSYRG00012</name>
</gene>
<evidence type="ECO:0000256" key="1">
    <source>
        <dbReference type="SAM" id="MobiDB-lite"/>
    </source>
</evidence>
<dbReference type="InterPro" id="IPR042214">
    <property type="entry name" value="TruD_catalytic"/>
</dbReference>
<dbReference type="EMBL" id="VEPZ02001083">
    <property type="protein sequence ID" value="KAE8695431.1"/>
    <property type="molecule type" value="Genomic_DNA"/>
</dbReference>
<reference evidence="2" key="1">
    <citation type="submission" date="2019-09" db="EMBL/GenBank/DDBJ databases">
        <title>Draft genome information of white flower Hibiscus syriacus.</title>
        <authorList>
            <person name="Kim Y.-M."/>
        </authorList>
    </citation>
    <scope>NUCLEOTIDE SEQUENCE [LARGE SCALE GENOMIC DNA]</scope>
    <source>
        <strain evidence="2">YM2019G1</strain>
    </source>
</reference>
<evidence type="ECO:0000313" key="3">
    <source>
        <dbReference type="Proteomes" id="UP000436088"/>
    </source>
</evidence>
<dbReference type="Proteomes" id="UP000436088">
    <property type="component" value="Unassembled WGS sequence"/>
</dbReference>
<keyword evidence="3" id="KW-1185">Reference proteome</keyword>
<sequence>MTGSYRRVFQKPIDFQWELLSYTDGNIALSETDLDKIAKTKPLNLVKEEHLTNGTEGEEPFDHPDKVDDYKKFSTDNVEVEVSREAEPLELHSAPDSNSQEPQKALKLAFTLPASCYATMAIRELLKTSTSVAFHKTLN</sequence>
<dbReference type="InterPro" id="IPR001656">
    <property type="entry name" value="PsdUridine_synth_TruD"/>
</dbReference>
<dbReference type="GO" id="GO:0003723">
    <property type="term" value="F:RNA binding"/>
    <property type="evidence" value="ECO:0007669"/>
    <property type="project" value="InterPro"/>
</dbReference>
<comment type="caution">
    <text evidence="2">The sequence shown here is derived from an EMBL/GenBank/DDBJ whole genome shotgun (WGS) entry which is preliminary data.</text>
</comment>